<dbReference type="PANTHER" id="PTHR33115:SF22">
    <property type="entry name" value="OS12G0449900 PROTEIN"/>
    <property type="match status" value="1"/>
</dbReference>
<comment type="caution">
    <text evidence="2">The sequence shown here is derived from an EMBL/GenBank/DDBJ whole genome shotgun (WGS) entry which is preliminary data.</text>
</comment>
<dbReference type="Proteomes" id="UP000823388">
    <property type="component" value="Chromosome 6N"/>
</dbReference>
<organism evidence="2 3">
    <name type="scientific">Panicum virgatum</name>
    <name type="common">Blackwell switchgrass</name>
    <dbReference type="NCBI Taxonomy" id="38727"/>
    <lineage>
        <taxon>Eukaryota</taxon>
        <taxon>Viridiplantae</taxon>
        <taxon>Streptophyta</taxon>
        <taxon>Embryophyta</taxon>
        <taxon>Tracheophyta</taxon>
        <taxon>Spermatophyta</taxon>
        <taxon>Magnoliopsida</taxon>
        <taxon>Liliopsida</taxon>
        <taxon>Poales</taxon>
        <taxon>Poaceae</taxon>
        <taxon>PACMAD clade</taxon>
        <taxon>Panicoideae</taxon>
        <taxon>Panicodae</taxon>
        <taxon>Paniceae</taxon>
        <taxon>Panicinae</taxon>
        <taxon>Panicum</taxon>
        <taxon>Panicum sect. Hiantes</taxon>
    </lineage>
</organism>
<dbReference type="InterPro" id="IPR016024">
    <property type="entry name" value="ARM-type_fold"/>
</dbReference>
<evidence type="ECO:0000313" key="3">
    <source>
        <dbReference type="Proteomes" id="UP000823388"/>
    </source>
</evidence>
<dbReference type="InterPro" id="IPR011989">
    <property type="entry name" value="ARM-like"/>
</dbReference>
<dbReference type="SUPFAM" id="SSF48371">
    <property type="entry name" value="ARM repeat"/>
    <property type="match status" value="1"/>
</dbReference>
<dbReference type="EMBL" id="CM029048">
    <property type="protein sequence ID" value="KAG2578660.1"/>
    <property type="molecule type" value="Genomic_DNA"/>
</dbReference>
<name>A0A8T0R039_PANVG</name>
<reference evidence="2" key="1">
    <citation type="submission" date="2020-05" db="EMBL/GenBank/DDBJ databases">
        <title>WGS assembly of Panicum virgatum.</title>
        <authorList>
            <person name="Lovell J.T."/>
            <person name="Jenkins J."/>
            <person name="Shu S."/>
            <person name="Juenger T.E."/>
            <person name="Schmutz J."/>
        </authorList>
    </citation>
    <scope>NUCLEOTIDE SEQUENCE</scope>
    <source>
        <strain evidence="2">AP13</strain>
    </source>
</reference>
<evidence type="ECO:0000313" key="2">
    <source>
        <dbReference type="EMBL" id="KAG2578660.1"/>
    </source>
</evidence>
<feature type="region of interest" description="Disordered" evidence="1">
    <location>
        <begin position="115"/>
        <end position="134"/>
    </location>
</feature>
<accession>A0A8T0R039</accession>
<dbReference type="AlphaFoldDB" id="A0A8T0R039"/>
<dbReference type="PANTHER" id="PTHR33115">
    <property type="entry name" value="ARM REPEAT SUPERFAMILY PROTEIN"/>
    <property type="match status" value="1"/>
</dbReference>
<gene>
    <name evidence="2" type="ORF">PVAP13_6NG117900</name>
</gene>
<sequence length="602" mass="67146">MITVENWQVKSWRFYPQNRTPLLALIEWIILSLPALEEYLQMMPETTIEYGCRIQAARILKNLCSHSSSSYPSRYLQTLKEALVQAVPQVLREMFDIQMELQAVTETYGGRFSAMTGTDSAEGLNPQDDGGTPDQVPQQALLSECAAACDKLVATDQDIARQLDSIASQICSEAGQPVMSWVDLVTQARKIIKDPSVARGGRLIRSAMDMMASTSSESYLVGVEILDTLLGRCSYKPFSDIEREQKRGLCRYVGNLVRTLEASGERLIANLLLLTLGPTVVPHDEEARARAARILEHIGCYVHLSESQLKDMTVLFESLSSTLSTPRWEEVLQGMRILRRLSASKSNAEKISITPDLLAKITTLLDYHRFLGPDLDHNAWSASAWESLVLIRRVSVVLSASPKLGAITATKDILMCERCDDPFQEEAMRMHAQICWDNNNYFDEDGLFDVPEGGVNDEFRKKSIAILIDVFAGGKKGHAKEMVGKKLEEVSSSEYLSLSILLAEGGVVARLKGILVDAEYQYRIQAARILKNLCTSRFLAEEAKEAMTDAVPKVLREMLNIQMELRQTLTCGEGFSASDIDLEQGRLSQGVPRPDLQQQRDI</sequence>
<protein>
    <submittedName>
        <fullName evidence="2">Uncharacterized protein</fullName>
    </submittedName>
</protein>
<dbReference type="Gene3D" id="1.25.10.10">
    <property type="entry name" value="Leucine-rich Repeat Variant"/>
    <property type="match status" value="1"/>
</dbReference>
<evidence type="ECO:0000256" key="1">
    <source>
        <dbReference type="SAM" id="MobiDB-lite"/>
    </source>
</evidence>
<proteinExistence type="predicted"/>
<keyword evidence="3" id="KW-1185">Reference proteome</keyword>